<dbReference type="Pfam" id="PF02271">
    <property type="entry name" value="UCR_14kD"/>
    <property type="match status" value="1"/>
</dbReference>
<comment type="similarity">
    <text evidence="2">Belongs to the UQCRB/QCR7 family.</text>
</comment>
<dbReference type="InterPro" id="IPR003197">
    <property type="entry name" value="QCR7"/>
</dbReference>
<evidence type="ECO:0000256" key="8">
    <source>
        <dbReference type="ARBA" id="ARBA00023136"/>
    </source>
</evidence>
<dbReference type="Proteomes" id="UP000006514">
    <property type="component" value="Unassembled WGS sequence"/>
</dbReference>
<evidence type="ECO:0000313" key="12">
    <source>
        <dbReference type="Proteomes" id="UP000006514"/>
    </source>
</evidence>
<evidence type="ECO:0000256" key="1">
    <source>
        <dbReference type="ARBA" id="ARBA00004443"/>
    </source>
</evidence>
<organism evidence="11 12">
    <name type="scientific">Auricularia subglabra (strain TFB-10046 / SS5)</name>
    <name type="common">White-rot fungus</name>
    <name type="synonym">Auricularia delicata (strain TFB10046)</name>
    <dbReference type="NCBI Taxonomy" id="717982"/>
    <lineage>
        <taxon>Eukaryota</taxon>
        <taxon>Fungi</taxon>
        <taxon>Dikarya</taxon>
        <taxon>Basidiomycota</taxon>
        <taxon>Agaricomycotina</taxon>
        <taxon>Agaricomycetes</taxon>
        <taxon>Auriculariales</taxon>
        <taxon>Auriculariaceae</taxon>
        <taxon>Auricularia</taxon>
    </lineage>
</organism>
<dbReference type="OrthoDB" id="425749at2759"/>
<dbReference type="InterPro" id="IPR036544">
    <property type="entry name" value="QCR7_sf"/>
</dbReference>
<comment type="subcellular location">
    <subcellularLocation>
        <location evidence="1">Mitochondrion inner membrane</location>
        <topology evidence="1">Peripheral membrane protein</topology>
        <orientation evidence="1">Matrix side</orientation>
    </subcellularLocation>
</comment>
<dbReference type="EMBL" id="JH687919">
    <property type="protein sequence ID" value="EJD34809.1"/>
    <property type="molecule type" value="Genomic_DNA"/>
</dbReference>
<keyword evidence="7" id="KW-0496">Mitochondrion</keyword>
<evidence type="ECO:0000256" key="6">
    <source>
        <dbReference type="ARBA" id="ARBA00022982"/>
    </source>
</evidence>
<dbReference type="Gene3D" id="1.10.1090.10">
    <property type="entry name" value="Cytochrome b-c1 complex subunit 7"/>
    <property type="match status" value="1"/>
</dbReference>
<feature type="region of interest" description="Disordered" evidence="10">
    <location>
        <begin position="64"/>
        <end position="90"/>
    </location>
</feature>
<dbReference type="GO" id="GO:0005743">
    <property type="term" value="C:mitochondrial inner membrane"/>
    <property type="evidence" value="ECO:0007669"/>
    <property type="project" value="UniProtKB-SubCell"/>
</dbReference>
<keyword evidence="12" id="KW-1185">Reference proteome</keyword>
<evidence type="ECO:0000256" key="3">
    <source>
        <dbReference type="ARBA" id="ARBA00022448"/>
    </source>
</evidence>
<sequence>MSGWYVRQAGWRKVGVFRRRVSRLPKQAIYDRSFRIRRAHTDLPESQWTKPEDDVPYIVQVGKEENERASSTTSSSVASRPAALITRGAS</sequence>
<dbReference type="InParanoid" id="J0WRY5"/>
<dbReference type="KEGG" id="adl:AURDEDRAFT_176135"/>
<evidence type="ECO:0000256" key="10">
    <source>
        <dbReference type="SAM" id="MobiDB-lite"/>
    </source>
</evidence>
<feature type="compositionally biased region" description="Low complexity" evidence="10">
    <location>
        <begin position="69"/>
        <end position="83"/>
    </location>
</feature>
<dbReference type="SUPFAM" id="SSF81524">
    <property type="entry name" value="14 kDa protein of cytochrome bc1 complex (Ubiquinol-cytochrome c reductase)"/>
    <property type="match status" value="1"/>
</dbReference>
<evidence type="ECO:0000256" key="2">
    <source>
        <dbReference type="ARBA" id="ARBA00008554"/>
    </source>
</evidence>
<name>J0WRY5_AURST</name>
<keyword evidence="3" id="KW-0813">Transport</keyword>
<dbReference type="GO" id="GO:0006122">
    <property type="term" value="P:mitochondrial electron transport, ubiquinol to cytochrome c"/>
    <property type="evidence" value="ECO:0007669"/>
    <property type="project" value="InterPro"/>
</dbReference>
<evidence type="ECO:0000256" key="9">
    <source>
        <dbReference type="ARBA" id="ARBA00031684"/>
    </source>
</evidence>
<keyword evidence="6" id="KW-0249">Electron transport</keyword>
<reference evidence="12" key="1">
    <citation type="journal article" date="2012" name="Science">
        <title>The Paleozoic origin of enzymatic lignin decomposition reconstructed from 31 fungal genomes.</title>
        <authorList>
            <person name="Floudas D."/>
            <person name="Binder M."/>
            <person name="Riley R."/>
            <person name="Barry K."/>
            <person name="Blanchette R.A."/>
            <person name="Henrissat B."/>
            <person name="Martinez A.T."/>
            <person name="Otillar R."/>
            <person name="Spatafora J.W."/>
            <person name="Yadav J.S."/>
            <person name="Aerts A."/>
            <person name="Benoit I."/>
            <person name="Boyd A."/>
            <person name="Carlson A."/>
            <person name="Copeland A."/>
            <person name="Coutinho P.M."/>
            <person name="de Vries R.P."/>
            <person name="Ferreira P."/>
            <person name="Findley K."/>
            <person name="Foster B."/>
            <person name="Gaskell J."/>
            <person name="Glotzer D."/>
            <person name="Gorecki P."/>
            <person name="Heitman J."/>
            <person name="Hesse C."/>
            <person name="Hori C."/>
            <person name="Igarashi K."/>
            <person name="Jurgens J.A."/>
            <person name="Kallen N."/>
            <person name="Kersten P."/>
            <person name="Kohler A."/>
            <person name="Kuees U."/>
            <person name="Kumar T.K.A."/>
            <person name="Kuo A."/>
            <person name="LaButti K."/>
            <person name="Larrondo L.F."/>
            <person name="Lindquist E."/>
            <person name="Ling A."/>
            <person name="Lombard V."/>
            <person name="Lucas S."/>
            <person name="Lundell T."/>
            <person name="Martin R."/>
            <person name="McLaughlin D.J."/>
            <person name="Morgenstern I."/>
            <person name="Morin E."/>
            <person name="Murat C."/>
            <person name="Nagy L.G."/>
            <person name="Nolan M."/>
            <person name="Ohm R.A."/>
            <person name="Patyshakuliyeva A."/>
            <person name="Rokas A."/>
            <person name="Ruiz-Duenas F.J."/>
            <person name="Sabat G."/>
            <person name="Salamov A."/>
            <person name="Samejima M."/>
            <person name="Schmutz J."/>
            <person name="Slot J.C."/>
            <person name="St John F."/>
            <person name="Stenlid J."/>
            <person name="Sun H."/>
            <person name="Sun S."/>
            <person name="Syed K."/>
            <person name="Tsang A."/>
            <person name="Wiebenga A."/>
            <person name="Young D."/>
            <person name="Pisabarro A."/>
            <person name="Eastwood D.C."/>
            <person name="Martin F."/>
            <person name="Cullen D."/>
            <person name="Grigoriev I.V."/>
            <person name="Hibbett D.S."/>
        </authorList>
    </citation>
    <scope>NUCLEOTIDE SEQUENCE [LARGE SCALE GENOMIC DNA]</scope>
    <source>
        <strain evidence="12">TFB10046</strain>
    </source>
</reference>
<protein>
    <recommendedName>
        <fullName evidence="9">Complex III subunit 7</fullName>
    </recommendedName>
</protein>
<dbReference type="AlphaFoldDB" id="J0WRY5"/>
<proteinExistence type="inferred from homology"/>
<dbReference type="GO" id="GO:0045275">
    <property type="term" value="C:respiratory chain complex III"/>
    <property type="evidence" value="ECO:0007669"/>
    <property type="project" value="InterPro"/>
</dbReference>
<evidence type="ECO:0000313" key="11">
    <source>
        <dbReference type="EMBL" id="EJD34809.1"/>
    </source>
</evidence>
<evidence type="ECO:0000256" key="5">
    <source>
        <dbReference type="ARBA" id="ARBA00022792"/>
    </source>
</evidence>
<evidence type="ECO:0000256" key="4">
    <source>
        <dbReference type="ARBA" id="ARBA00022660"/>
    </source>
</evidence>
<dbReference type="FunCoup" id="J0WRY5">
    <property type="interactions" value="14"/>
</dbReference>
<keyword evidence="8" id="KW-0472">Membrane</keyword>
<keyword evidence="4" id="KW-0679">Respiratory chain</keyword>
<keyword evidence="5" id="KW-0999">Mitochondrion inner membrane</keyword>
<accession>J0WRY5</accession>
<evidence type="ECO:0000256" key="7">
    <source>
        <dbReference type="ARBA" id="ARBA00023128"/>
    </source>
</evidence>
<gene>
    <name evidence="11" type="ORF">AURDEDRAFT_176135</name>
</gene>